<comment type="caution">
    <text evidence="1">The sequence shown here is derived from an EMBL/GenBank/DDBJ whole genome shotgun (WGS) entry which is preliminary data.</text>
</comment>
<evidence type="ECO:0000313" key="2">
    <source>
        <dbReference type="Proteomes" id="UP000194153"/>
    </source>
</evidence>
<organism evidence="1 2">
    <name type="scientific">Geoanaerobacter pelophilus</name>
    <dbReference type="NCBI Taxonomy" id="60036"/>
    <lineage>
        <taxon>Bacteria</taxon>
        <taxon>Pseudomonadati</taxon>
        <taxon>Thermodesulfobacteriota</taxon>
        <taxon>Desulfuromonadia</taxon>
        <taxon>Geobacterales</taxon>
        <taxon>Geobacteraceae</taxon>
        <taxon>Geoanaerobacter</taxon>
    </lineage>
</organism>
<proteinExistence type="predicted"/>
<protein>
    <submittedName>
        <fullName evidence="1">Uncharacterized protein</fullName>
    </submittedName>
</protein>
<name>A0ABQ0MDQ2_9BACT</name>
<reference evidence="1 2" key="1">
    <citation type="submission" date="2017-04" db="EMBL/GenBank/DDBJ databases">
        <authorList>
            <consortium name="Geobacter pelophilus Genome Sequencing"/>
            <person name="Aoyagi T."/>
            <person name="Koike H."/>
            <person name="Hori T."/>
        </authorList>
    </citation>
    <scope>NUCLEOTIDE SEQUENCE [LARGE SCALE GENOMIC DNA]</scope>
    <source>
        <strain evidence="1 2">Drf2</strain>
    </source>
</reference>
<sequence>MSPISDKEQAMADLIRVANGVAIPLEMLGTWDRLSELAVKYGPVFEADLGRLGFNLRPIYNLNNSIGGEQAISVGTATSSSLQFIVRPDIYHAMVGSIVH</sequence>
<dbReference type="Proteomes" id="UP000194153">
    <property type="component" value="Unassembled WGS sequence"/>
</dbReference>
<dbReference type="EMBL" id="BDQG01000001">
    <property type="protein sequence ID" value="GAW65240.1"/>
    <property type="molecule type" value="Genomic_DNA"/>
</dbReference>
<accession>A0ABQ0MDQ2</accession>
<gene>
    <name evidence="1" type="ORF">GPEL0_01r0026</name>
</gene>
<evidence type="ECO:0000313" key="1">
    <source>
        <dbReference type="EMBL" id="GAW65240.1"/>
    </source>
</evidence>
<keyword evidence="2" id="KW-1185">Reference proteome</keyword>
<reference evidence="2" key="2">
    <citation type="submission" date="2017-05" db="EMBL/GenBank/DDBJ databases">
        <title>Draft genome sequence of Geobacter pelophilus, a iron(III)-reducing bacteria.</title>
        <authorList>
            <person name="Aoyagi T."/>
            <person name="Koike H."/>
            <person name="Morita T."/>
            <person name="Sato Y."/>
            <person name="Habe H."/>
            <person name="Hori T."/>
        </authorList>
    </citation>
    <scope>NUCLEOTIDE SEQUENCE [LARGE SCALE GENOMIC DNA]</scope>
    <source>
        <strain evidence="2">Drf2</strain>
    </source>
</reference>